<dbReference type="AlphaFoldDB" id="M1DBR5"/>
<dbReference type="HOGENOM" id="CLU_1527773_0_0_1"/>
<feature type="compositionally biased region" description="Polar residues" evidence="1">
    <location>
        <begin position="145"/>
        <end position="157"/>
    </location>
</feature>
<dbReference type="Gramene" id="PGSC0003DMT400086439">
    <property type="protein sequence ID" value="PGSC0003DMT400086439"/>
    <property type="gene ID" value="PGSC0003DMG400036010"/>
</dbReference>
<dbReference type="EnsemblPlants" id="PGSC0003DMT400086439">
    <property type="protein sequence ID" value="PGSC0003DMT400086439"/>
    <property type="gene ID" value="PGSC0003DMG400036010"/>
</dbReference>
<protein>
    <submittedName>
        <fullName evidence="2">Uncharacterized protein</fullName>
    </submittedName>
</protein>
<evidence type="ECO:0000313" key="2">
    <source>
        <dbReference type="EnsemblPlants" id="PGSC0003DMT400086439"/>
    </source>
</evidence>
<feature type="region of interest" description="Disordered" evidence="1">
    <location>
        <begin position="17"/>
        <end position="40"/>
    </location>
</feature>
<dbReference type="PaxDb" id="4113-PGSC0003DMT400086439"/>
<keyword evidence="3" id="KW-1185">Reference proteome</keyword>
<sequence>MGQSTFSFTLQISALNHERRSTSTDRQSTHSPSVSSVDGPINFQFQTPNFNLQSRTTVDHYGPSVDRRFRSSAPKSHLDRFLIFSSAVSVENKKARTDNYDYFQQKSGGGNRSQSQQRFSTLTPSLDSVPSFKFLNDQKSRASRSKTQVSVSGTRTYPTCPKCGKNHPGECLAGKE</sequence>
<feature type="compositionally biased region" description="Polar residues" evidence="1">
    <location>
        <begin position="24"/>
        <end position="36"/>
    </location>
</feature>
<feature type="region of interest" description="Disordered" evidence="1">
    <location>
        <begin position="103"/>
        <end position="124"/>
    </location>
</feature>
<proteinExistence type="predicted"/>
<dbReference type="Proteomes" id="UP000011115">
    <property type="component" value="Unassembled WGS sequence"/>
</dbReference>
<organism evidence="2 3">
    <name type="scientific">Solanum tuberosum</name>
    <name type="common">Potato</name>
    <dbReference type="NCBI Taxonomy" id="4113"/>
    <lineage>
        <taxon>Eukaryota</taxon>
        <taxon>Viridiplantae</taxon>
        <taxon>Streptophyta</taxon>
        <taxon>Embryophyta</taxon>
        <taxon>Tracheophyta</taxon>
        <taxon>Spermatophyta</taxon>
        <taxon>Magnoliopsida</taxon>
        <taxon>eudicotyledons</taxon>
        <taxon>Gunneridae</taxon>
        <taxon>Pentapetalae</taxon>
        <taxon>asterids</taxon>
        <taxon>lamiids</taxon>
        <taxon>Solanales</taxon>
        <taxon>Solanaceae</taxon>
        <taxon>Solanoideae</taxon>
        <taxon>Solaneae</taxon>
        <taxon>Solanum</taxon>
    </lineage>
</organism>
<evidence type="ECO:0000313" key="3">
    <source>
        <dbReference type="Proteomes" id="UP000011115"/>
    </source>
</evidence>
<reference evidence="2" key="2">
    <citation type="submission" date="2015-06" db="UniProtKB">
        <authorList>
            <consortium name="EnsemblPlants"/>
        </authorList>
    </citation>
    <scope>IDENTIFICATION</scope>
    <source>
        <strain evidence="2">DM1-3 516 R44</strain>
    </source>
</reference>
<feature type="region of interest" description="Disordered" evidence="1">
    <location>
        <begin position="138"/>
        <end position="160"/>
    </location>
</feature>
<reference evidence="3" key="1">
    <citation type="journal article" date="2011" name="Nature">
        <title>Genome sequence and analysis of the tuber crop potato.</title>
        <authorList>
            <consortium name="The Potato Genome Sequencing Consortium"/>
        </authorList>
    </citation>
    <scope>NUCLEOTIDE SEQUENCE [LARGE SCALE GENOMIC DNA]</scope>
    <source>
        <strain evidence="3">cv. DM1-3 516 R44</strain>
    </source>
</reference>
<dbReference type="InParanoid" id="M1DBR5"/>
<evidence type="ECO:0000256" key="1">
    <source>
        <dbReference type="SAM" id="MobiDB-lite"/>
    </source>
</evidence>
<accession>M1DBR5</accession>
<name>M1DBR5_SOLTU</name>